<name>A0A7R8WCM9_9CRUS</name>
<dbReference type="InterPro" id="IPR001254">
    <property type="entry name" value="Trypsin_dom"/>
</dbReference>
<organism evidence="1">
    <name type="scientific">Cyprideis torosa</name>
    <dbReference type="NCBI Taxonomy" id="163714"/>
    <lineage>
        <taxon>Eukaryota</taxon>
        <taxon>Metazoa</taxon>
        <taxon>Ecdysozoa</taxon>
        <taxon>Arthropoda</taxon>
        <taxon>Crustacea</taxon>
        <taxon>Oligostraca</taxon>
        <taxon>Ostracoda</taxon>
        <taxon>Podocopa</taxon>
        <taxon>Podocopida</taxon>
        <taxon>Cytherocopina</taxon>
        <taxon>Cytheroidea</taxon>
        <taxon>Cytherideidae</taxon>
        <taxon>Cyprideis</taxon>
    </lineage>
</organism>
<dbReference type="EMBL" id="OB661927">
    <property type="protein sequence ID" value="CAD7229190.1"/>
    <property type="molecule type" value="Genomic_DNA"/>
</dbReference>
<dbReference type="OrthoDB" id="10061449at2759"/>
<dbReference type="Gene3D" id="2.40.10.10">
    <property type="entry name" value="Trypsin-like serine proteases"/>
    <property type="match status" value="1"/>
</dbReference>
<reference evidence="1" key="1">
    <citation type="submission" date="2020-11" db="EMBL/GenBank/DDBJ databases">
        <authorList>
            <person name="Tran Van P."/>
        </authorList>
    </citation>
    <scope>NUCLEOTIDE SEQUENCE</scope>
</reference>
<gene>
    <name evidence="1" type="ORF">CTOB1V02_LOCUS7063</name>
</gene>
<dbReference type="Pfam" id="PF00089">
    <property type="entry name" value="Trypsin"/>
    <property type="match status" value="1"/>
</dbReference>
<protein>
    <submittedName>
        <fullName evidence="1">Uncharacterized protein</fullName>
    </submittedName>
</protein>
<dbReference type="FunFam" id="2.40.10.10:FF:000068">
    <property type="entry name" value="transmembrane protease serine 2"/>
    <property type="match status" value="1"/>
</dbReference>
<dbReference type="SMART" id="SM00020">
    <property type="entry name" value="Tryp_SPc"/>
    <property type="match status" value="1"/>
</dbReference>
<dbReference type="CDD" id="cd00190">
    <property type="entry name" value="Tryp_SPc"/>
    <property type="match status" value="1"/>
</dbReference>
<dbReference type="PRINTS" id="PR00722">
    <property type="entry name" value="CHYMOTRYPSIN"/>
</dbReference>
<dbReference type="PROSITE" id="PS50240">
    <property type="entry name" value="TRYPSIN_DOM"/>
    <property type="match status" value="1"/>
</dbReference>
<dbReference type="GO" id="GO:0004252">
    <property type="term" value="F:serine-type endopeptidase activity"/>
    <property type="evidence" value="ECO:0007669"/>
    <property type="project" value="InterPro"/>
</dbReference>
<dbReference type="PROSITE" id="PS00135">
    <property type="entry name" value="TRYPSIN_SER"/>
    <property type="match status" value="1"/>
</dbReference>
<dbReference type="InterPro" id="IPR043504">
    <property type="entry name" value="Peptidase_S1_PA_chymotrypsin"/>
</dbReference>
<dbReference type="InterPro" id="IPR009003">
    <property type="entry name" value="Peptidase_S1_PA"/>
</dbReference>
<dbReference type="InterPro" id="IPR001314">
    <property type="entry name" value="Peptidase_S1A"/>
</dbReference>
<proteinExistence type="predicted"/>
<evidence type="ECO:0000313" key="1">
    <source>
        <dbReference type="EMBL" id="CAD7229190.1"/>
    </source>
</evidence>
<dbReference type="GO" id="GO:0006508">
    <property type="term" value="P:proteolysis"/>
    <property type="evidence" value="ECO:0007669"/>
    <property type="project" value="InterPro"/>
</dbReference>
<dbReference type="PROSITE" id="PS00134">
    <property type="entry name" value="TRYPSIN_HIS"/>
    <property type="match status" value="1"/>
</dbReference>
<dbReference type="PANTHER" id="PTHR24252:SF7">
    <property type="entry name" value="HYALIN"/>
    <property type="match status" value="1"/>
</dbReference>
<dbReference type="SUPFAM" id="SSF50494">
    <property type="entry name" value="Trypsin-like serine proteases"/>
    <property type="match status" value="1"/>
</dbReference>
<accession>A0A7R8WCM9</accession>
<dbReference type="AlphaFoldDB" id="A0A7R8WCM9"/>
<dbReference type="InterPro" id="IPR033116">
    <property type="entry name" value="TRYPSIN_SER"/>
</dbReference>
<dbReference type="InterPro" id="IPR018114">
    <property type="entry name" value="TRYPSIN_HIS"/>
</dbReference>
<sequence length="283" mass="30513">MASILVLFGLLASAAGLPTLKLRSPNKILGGEMADYGDYPYQISIQIWGGILGWQHVCGGSILNENWILTASHCNILNVIGQSEARVVAGFLTLLENDDEPTQQAAEVAEFIKHPDFIYESLTGYIRHDIALIRLATPLNLNAGPEVAAAVLPSSEDSFPVFDMEASCIASGWGTDGYGIFELPSNDLLWTNITAFTDEKCLEIWGDYTYAPVQMLCAGTYEGGHGVCSGDSGGPILCEAEDGSMVVFGVTSFGDISCGENAAYPEVWTEINHYLDWIQETAV</sequence>
<dbReference type="PANTHER" id="PTHR24252">
    <property type="entry name" value="ACROSIN-RELATED"/>
    <property type="match status" value="1"/>
</dbReference>